<comment type="caution">
    <text evidence="1">The sequence shown here is derived from an EMBL/GenBank/DDBJ whole genome shotgun (WGS) entry which is preliminary data.</text>
</comment>
<protein>
    <submittedName>
        <fullName evidence="1">Uncharacterized protein</fullName>
    </submittedName>
</protein>
<dbReference type="EMBL" id="CM037627">
    <property type="protein sequence ID" value="KAH7989914.1"/>
    <property type="molecule type" value="Genomic_DNA"/>
</dbReference>
<evidence type="ECO:0000313" key="1">
    <source>
        <dbReference type="EMBL" id="KAH7989914.1"/>
    </source>
</evidence>
<organism evidence="1 2">
    <name type="scientific">Sphaerodactylus townsendi</name>
    <dbReference type="NCBI Taxonomy" id="933632"/>
    <lineage>
        <taxon>Eukaryota</taxon>
        <taxon>Metazoa</taxon>
        <taxon>Chordata</taxon>
        <taxon>Craniata</taxon>
        <taxon>Vertebrata</taxon>
        <taxon>Euteleostomi</taxon>
        <taxon>Lepidosauria</taxon>
        <taxon>Squamata</taxon>
        <taxon>Bifurcata</taxon>
        <taxon>Gekkota</taxon>
        <taxon>Sphaerodactylidae</taxon>
        <taxon>Sphaerodactylus</taxon>
    </lineage>
</organism>
<proteinExistence type="predicted"/>
<evidence type="ECO:0000313" key="2">
    <source>
        <dbReference type="Proteomes" id="UP000827872"/>
    </source>
</evidence>
<name>A0ACB8EC79_9SAUR</name>
<keyword evidence="2" id="KW-1185">Reference proteome</keyword>
<sequence>MYCNRRGGGIKLHIIPLAWDVIMWGSLLCHQSPSSDSLEEEFTSVQFTPALQDILVQARKPSTRYSYSKKQEQFDRQIGRQNSSPRYLTSTRSVAEFYSHKEFYLLINIWLLLQS</sequence>
<gene>
    <name evidence="1" type="ORF">K3G42_016148</name>
</gene>
<reference evidence="1" key="1">
    <citation type="submission" date="2021-08" db="EMBL/GenBank/DDBJ databases">
        <title>The first chromosome-level gecko genome reveals the dynamic sex chromosomes of Neotropical dwarf geckos (Sphaerodactylidae: Sphaerodactylus).</title>
        <authorList>
            <person name="Pinto B.J."/>
            <person name="Keating S.E."/>
            <person name="Gamble T."/>
        </authorList>
    </citation>
    <scope>NUCLEOTIDE SEQUENCE</scope>
    <source>
        <strain evidence="1">TG3544</strain>
    </source>
</reference>
<dbReference type="Proteomes" id="UP000827872">
    <property type="component" value="Linkage Group LG14"/>
</dbReference>
<accession>A0ACB8EC79</accession>